<dbReference type="InterPro" id="IPR042095">
    <property type="entry name" value="SUMF_sf"/>
</dbReference>
<gene>
    <name evidence="6" type="ORF">CARN2_3630</name>
</gene>
<dbReference type="AlphaFoldDB" id="E6PT97"/>
<dbReference type="Pfam" id="PF12867">
    <property type="entry name" value="DinB_2"/>
    <property type="match status" value="1"/>
</dbReference>
<feature type="domain" description="Sulfatase-modifying factor enzyme-like" evidence="4">
    <location>
        <begin position="350"/>
        <end position="430"/>
    </location>
</feature>
<comment type="pathway">
    <text evidence="3">Amino-acid biosynthesis; ergothioneine biosynthesis.</text>
</comment>
<evidence type="ECO:0000256" key="1">
    <source>
        <dbReference type="ARBA" id="ARBA00023002"/>
    </source>
</evidence>
<dbReference type="InterPro" id="IPR024775">
    <property type="entry name" value="DinB-like"/>
</dbReference>
<reference evidence="6" key="1">
    <citation type="submission" date="2009-10" db="EMBL/GenBank/DDBJ databases">
        <title>Diversity of trophic interactions inside an arsenic-rich microbial ecosystem.</title>
        <authorList>
            <person name="Bertin P.N."/>
            <person name="Heinrich-Salmeron A."/>
            <person name="Pelletier E."/>
            <person name="Goulhen-Chollet F."/>
            <person name="Arsene-Ploetze F."/>
            <person name="Gallien S."/>
            <person name="Calteau A."/>
            <person name="Vallenet D."/>
            <person name="Casiot C."/>
            <person name="Chane-Woon-Ming B."/>
            <person name="Giloteaux L."/>
            <person name="Barakat M."/>
            <person name="Bonnefoy V."/>
            <person name="Bruneel O."/>
            <person name="Chandler M."/>
            <person name="Cleiss J."/>
            <person name="Duran R."/>
            <person name="Elbaz-Poulichet F."/>
            <person name="Fonknechten N."/>
            <person name="Lauga B."/>
            <person name="Mornico D."/>
            <person name="Ortet P."/>
            <person name="Schaeffer C."/>
            <person name="Siguier P."/>
            <person name="Alexander Thil Smith A."/>
            <person name="Van Dorsselaer A."/>
            <person name="Weissenbach J."/>
            <person name="Medigue C."/>
            <person name="Le Paslier D."/>
        </authorList>
    </citation>
    <scope>NUCLEOTIDE SEQUENCE</scope>
</reference>
<dbReference type="InterPro" id="IPR034660">
    <property type="entry name" value="DinB/YfiT-like"/>
</dbReference>
<dbReference type="EMBL" id="CABM01000049">
    <property type="protein sequence ID" value="CBH98154.1"/>
    <property type="molecule type" value="Genomic_DNA"/>
</dbReference>
<dbReference type="InterPro" id="IPR051043">
    <property type="entry name" value="Sulfatase_Mod_Factor_Kinase"/>
</dbReference>
<dbReference type="PANTHER" id="PTHR23150:SF36">
    <property type="entry name" value="HERCYNINE OXYGENASE"/>
    <property type="match status" value="1"/>
</dbReference>
<dbReference type="GO" id="GO:0052699">
    <property type="term" value="P:ergothioneine biosynthetic process"/>
    <property type="evidence" value="ECO:0007669"/>
    <property type="project" value="InterPro"/>
</dbReference>
<feature type="domain" description="Sulfatase-modifying factor enzyme-like" evidence="4">
    <location>
        <begin position="217"/>
        <end position="330"/>
    </location>
</feature>
<proteinExistence type="predicted"/>
<evidence type="ECO:0000313" key="6">
    <source>
        <dbReference type="EMBL" id="CBH98154.1"/>
    </source>
</evidence>
<dbReference type="InterPro" id="IPR016187">
    <property type="entry name" value="CTDL_fold"/>
</dbReference>
<comment type="caution">
    <text evidence="6">The sequence shown here is derived from an EMBL/GenBank/DDBJ whole genome shotgun (WGS) entry which is preliminary data.</text>
</comment>
<evidence type="ECO:0000256" key="2">
    <source>
        <dbReference type="ARBA" id="ARBA00023004"/>
    </source>
</evidence>
<dbReference type="InterPro" id="IPR017806">
    <property type="entry name" value="EgtB"/>
</dbReference>
<keyword evidence="2" id="KW-0408">Iron</keyword>
<evidence type="ECO:0008006" key="7">
    <source>
        <dbReference type="Google" id="ProtNLM"/>
    </source>
</evidence>
<keyword evidence="1" id="KW-0560">Oxidoreductase</keyword>
<dbReference type="SUPFAM" id="SSF109854">
    <property type="entry name" value="DinB/YfiT-like putative metalloenzymes"/>
    <property type="match status" value="1"/>
</dbReference>
<organism evidence="6">
    <name type="scientific">mine drainage metagenome</name>
    <dbReference type="NCBI Taxonomy" id="410659"/>
    <lineage>
        <taxon>unclassified sequences</taxon>
        <taxon>metagenomes</taxon>
        <taxon>ecological metagenomes</taxon>
    </lineage>
</organism>
<feature type="domain" description="DinB-like" evidence="5">
    <location>
        <begin position="29"/>
        <end position="165"/>
    </location>
</feature>
<name>E6PT97_9ZZZZ</name>
<protein>
    <recommendedName>
        <fullName evidence="7">Iron(II)-dependent oxidoreductase EgtB</fullName>
    </recommendedName>
</protein>
<dbReference type="Gene3D" id="3.90.1580.10">
    <property type="entry name" value="paralog of FGE (formylglycine-generating enzyme)"/>
    <property type="match status" value="2"/>
</dbReference>
<dbReference type="NCBIfam" id="TIGR03440">
    <property type="entry name" value="egtB_TIGR03440"/>
    <property type="match status" value="1"/>
</dbReference>
<dbReference type="InterPro" id="IPR005532">
    <property type="entry name" value="SUMF_dom"/>
</dbReference>
<evidence type="ECO:0000256" key="3">
    <source>
        <dbReference type="ARBA" id="ARBA00037882"/>
    </source>
</evidence>
<dbReference type="PANTHER" id="PTHR23150">
    <property type="entry name" value="SULFATASE MODIFYING FACTOR 1, 2"/>
    <property type="match status" value="1"/>
</dbReference>
<accession>E6PT97</accession>
<evidence type="ECO:0000259" key="4">
    <source>
        <dbReference type="Pfam" id="PF03781"/>
    </source>
</evidence>
<evidence type="ECO:0000259" key="5">
    <source>
        <dbReference type="Pfam" id="PF12867"/>
    </source>
</evidence>
<sequence>MLDAVLPDISPRSIAEAAPLRAGDMASRLLATRALTLDLCASLEPEDMTPQSMADASPAKWHLAHTTWFFETFALQPFLPGYRVFHPRYAELFNSYYVSVGPRYARPQRGLLTRPTVAEVRRYRAHVDQHLRKLLDSPRHEASVQGELGRVLELGLQHEQQHQELLLTDLLHLLSHNPLKPTWRVLPALPQHAARAMRFVPGSEDAQDIGHAGVGFHFDNEAPRHRVWLAPHVLADRLVSNAEYADFVRDGGYDEPLLWLSDGWTAVQREGWRAPLYWSEDGASSFTLGGEQALEPTAPVCHISHYEADAFARWAGARLPTEAEWEAFATAQPLQGNGLEAGYCRPTAAAPGHTQVFGDVWEWTGSSYLPYPGYKAAAGALGEYNGKFMSSQMVLRGGSCVTPSGHVRATYRNFFYPHQRWQFMGLRLAKDQP</sequence>
<dbReference type="SUPFAM" id="SSF56436">
    <property type="entry name" value="C-type lectin-like"/>
    <property type="match status" value="1"/>
</dbReference>
<dbReference type="Pfam" id="PF03781">
    <property type="entry name" value="FGE-sulfatase"/>
    <property type="match status" value="2"/>
</dbReference>